<name>A0A0S2SIV1_9GAMM</name>
<accession>A0A0S2SIV1</accession>
<dbReference type="GO" id="GO:0006654">
    <property type="term" value="P:phosphatidic acid biosynthetic process"/>
    <property type="evidence" value="ECO:0007669"/>
    <property type="project" value="TreeGrafter"/>
</dbReference>
<comment type="pathway">
    <text evidence="2">Phospholipid metabolism; CDP-diacylglycerol biosynthesis; CDP-diacylglycerol from sn-glycerol 3-phosphate: step 2/3.</text>
</comment>
<feature type="domain" description="Phospholipid/glycerol acyltransferase" evidence="11">
    <location>
        <begin position="67"/>
        <end position="182"/>
    </location>
</feature>
<dbReference type="UniPathway" id="UPA00557">
    <property type="reaction ID" value="UER00613"/>
</dbReference>
<dbReference type="InterPro" id="IPR002123">
    <property type="entry name" value="Plipid/glycerol_acylTrfase"/>
</dbReference>
<comment type="similarity">
    <text evidence="4 9">Belongs to the 1-acyl-sn-glycerol-3-phosphate acyltransferase family.</text>
</comment>
<reference evidence="12 13" key="2">
    <citation type="journal article" date="2016" name="Genome Announc.">
        <title>Complete Genome Sequence of the Highly Virulent Aeromonas schubertii Strain WL1483, Isolated from Diseased Snakehead Fish (Channa argus) in China.</title>
        <authorList>
            <person name="Liu L."/>
            <person name="Li N."/>
            <person name="Zhang D."/>
            <person name="Fu X."/>
            <person name="Shi C."/>
            <person name="Lin Q."/>
            <person name="Hao G."/>
        </authorList>
    </citation>
    <scope>NUCLEOTIDE SEQUENCE [LARGE SCALE GENOMIC DNA]</scope>
    <source>
        <strain evidence="12 13">WL1483</strain>
    </source>
</reference>
<dbReference type="SMART" id="SM00563">
    <property type="entry name" value="PlsC"/>
    <property type="match status" value="1"/>
</dbReference>
<dbReference type="SUPFAM" id="SSF69593">
    <property type="entry name" value="Glycerol-3-phosphate (1)-acyltransferase"/>
    <property type="match status" value="1"/>
</dbReference>
<evidence type="ECO:0000256" key="1">
    <source>
        <dbReference type="ARBA" id="ARBA00001141"/>
    </source>
</evidence>
<dbReference type="GO" id="GO:0003841">
    <property type="term" value="F:1-acylglycerol-3-phosphate O-acyltransferase activity"/>
    <property type="evidence" value="ECO:0007669"/>
    <property type="project" value="UniProtKB-UniRule"/>
</dbReference>
<dbReference type="Proteomes" id="UP000058114">
    <property type="component" value="Chromosome"/>
</dbReference>
<evidence type="ECO:0000256" key="7">
    <source>
        <dbReference type="ARBA" id="ARBA00022679"/>
    </source>
</evidence>
<dbReference type="NCBIfam" id="TIGR00530">
    <property type="entry name" value="AGP_acyltrn"/>
    <property type="match status" value="1"/>
</dbReference>
<keyword evidence="7 9" id="KW-0808">Transferase</keyword>
<keyword evidence="8 9" id="KW-0012">Acyltransferase</keyword>
<dbReference type="GO" id="GO:0005886">
    <property type="term" value="C:plasma membrane"/>
    <property type="evidence" value="ECO:0007669"/>
    <property type="project" value="TreeGrafter"/>
</dbReference>
<keyword evidence="9" id="KW-0443">Lipid metabolism</keyword>
<evidence type="ECO:0000256" key="3">
    <source>
        <dbReference type="ARBA" id="ARBA00005189"/>
    </source>
</evidence>
<keyword evidence="9" id="KW-0444">Lipid biosynthesis</keyword>
<dbReference type="InterPro" id="IPR004552">
    <property type="entry name" value="AGP_acyltrans"/>
</dbReference>
<evidence type="ECO:0000256" key="6">
    <source>
        <dbReference type="ARBA" id="ARBA00016139"/>
    </source>
</evidence>
<sequence length="240" mass="26798">MLKLARVLLLGVLLLFWFIFGLLLCLVRPRHPNNVYVFARMYHAVCPLIGLKVRVTFPEGAERIGPAVYVCNHQSNYDIFTVTGAVMPGVVAVGKKSLVWLPLFGILFWLSGNVLIDRSNRNRAIGTIGQVVDRIKGRGTSIWMFPEGTRSKGRGLLPFKAGAFHTAVQAEVPVVPIICSSYFDQVDLNRWDNGEVLIEMLPPVCPKEHGAAGIRELSEVCRAKMEEKLAELDSWVQRRA</sequence>
<keyword evidence="10" id="KW-0472">Membrane</keyword>
<evidence type="ECO:0000256" key="2">
    <source>
        <dbReference type="ARBA" id="ARBA00004728"/>
    </source>
</evidence>
<dbReference type="GO" id="GO:0016024">
    <property type="term" value="P:CDP-diacylglycerol biosynthetic process"/>
    <property type="evidence" value="ECO:0007669"/>
    <property type="project" value="UniProtKB-UniPathway"/>
</dbReference>
<comment type="pathway">
    <text evidence="3">Lipid metabolism.</text>
</comment>
<gene>
    <name evidence="12" type="primary">plsC</name>
    <name evidence="12" type="ORF">WL1483_2195</name>
</gene>
<keyword evidence="9" id="KW-0594">Phospholipid biosynthesis</keyword>
<feature type="transmembrane region" description="Helical" evidence="10">
    <location>
        <begin position="97"/>
        <end position="116"/>
    </location>
</feature>
<evidence type="ECO:0000256" key="4">
    <source>
        <dbReference type="ARBA" id="ARBA00008655"/>
    </source>
</evidence>
<keyword evidence="10" id="KW-0812">Transmembrane</keyword>
<protein>
    <recommendedName>
        <fullName evidence="6 9">1-acyl-sn-glycerol-3-phosphate acyltransferase</fullName>
        <ecNumber evidence="5 9">2.3.1.51</ecNumber>
    </recommendedName>
</protein>
<evidence type="ECO:0000313" key="13">
    <source>
        <dbReference type="Proteomes" id="UP000058114"/>
    </source>
</evidence>
<proteinExistence type="inferred from homology"/>
<evidence type="ECO:0000256" key="5">
    <source>
        <dbReference type="ARBA" id="ARBA00013211"/>
    </source>
</evidence>
<comment type="domain">
    <text evidence="9">The HXXXXD motif is essential for acyltransferase activity and may constitute the binding site for the phosphate moiety of the glycerol-3-phosphate.</text>
</comment>
<dbReference type="PATRIC" id="fig|652.5.peg.828"/>
<comment type="catalytic activity">
    <reaction evidence="1 9">
        <text>a 1-acyl-sn-glycero-3-phosphate + an acyl-CoA = a 1,2-diacyl-sn-glycero-3-phosphate + CoA</text>
        <dbReference type="Rhea" id="RHEA:19709"/>
        <dbReference type="ChEBI" id="CHEBI:57287"/>
        <dbReference type="ChEBI" id="CHEBI:57970"/>
        <dbReference type="ChEBI" id="CHEBI:58342"/>
        <dbReference type="ChEBI" id="CHEBI:58608"/>
        <dbReference type="EC" id="2.3.1.51"/>
    </reaction>
</comment>
<keyword evidence="10" id="KW-1133">Transmembrane helix</keyword>
<evidence type="ECO:0000256" key="8">
    <source>
        <dbReference type="ARBA" id="ARBA00023315"/>
    </source>
</evidence>
<dbReference type="EC" id="2.3.1.51" evidence="5 9"/>
<organism evidence="12 13">
    <name type="scientific">Aeromonas schubertii</name>
    <dbReference type="NCBI Taxonomy" id="652"/>
    <lineage>
        <taxon>Bacteria</taxon>
        <taxon>Pseudomonadati</taxon>
        <taxon>Pseudomonadota</taxon>
        <taxon>Gammaproteobacteria</taxon>
        <taxon>Aeromonadales</taxon>
        <taxon>Aeromonadaceae</taxon>
        <taxon>Aeromonas</taxon>
    </lineage>
</organism>
<dbReference type="KEGG" id="asr:WL1483_2195"/>
<dbReference type="EMBL" id="CP013067">
    <property type="protein sequence ID" value="ALP41614.1"/>
    <property type="molecule type" value="Genomic_DNA"/>
</dbReference>
<evidence type="ECO:0000256" key="9">
    <source>
        <dbReference type="RuleBase" id="RU361267"/>
    </source>
</evidence>
<dbReference type="RefSeq" id="WP_060584309.1">
    <property type="nucleotide sequence ID" value="NZ_CP013067.1"/>
</dbReference>
<evidence type="ECO:0000256" key="10">
    <source>
        <dbReference type="SAM" id="Phobius"/>
    </source>
</evidence>
<keyword evidence="9" id="KW-1208">Phospholipid metabolism</keyword>
<dbReference type="PANTHER" id="PTHR10434:SF11">
    <property type="entry name" value="1-ACYL-SN-GLYCEROL-3-PHOSPHATE ACYLTRANSFERASE"/>
    <property type="match status" value="1"/>
</dbReference>
<evidence type="ECO:0000259" key="11">
    <source>
        <dbReference type="SMART" id="SM00563"/>
    </source>
</evidence>
<reference evidence="13" key="1">
    <citation type="submission" date="2015-10" db="EMBL/GenBank/DDBJ databases">
        <title>Complete Genome Sequence of Aeromonas schubertii strain WL1483.</title>
        <authorList>
            <person name="Liu L."/>
        </authorList>
    </citation>
    <scope>NUCLEOTIDE SEQUENCE [LARGE SCALE GENOMIC DNA]</scope>
    <source>
        <strain evidence="13">WL1483</strain>
    </source>
</reference>
<dbReference type="AlphaFoldDB" id="A0A0S2SIV1"/>
<dbReference type="PANTHER" id="PTHR10434">
    <property type="entry name" value="1-ACYL-SN-GLYCEROL-3-PHOSPHATE ACYLTRANSFERASE"/>
    <property type="match status" value="1"/>
</dbReference>
<dbReference type="Pfam" id="PF01553">
    <property type="entry name" value="Acyltransferase"/>
    <property type="match status" value="1"/>
</dbReference>
<dbReference type="CDD" id="cd07989">
    <property type="entry name" value="LPLAT_AGPAT-like"/>
    <property type="match status" value="1"/>
</dbReference>
<evidence type="ECO:0000313" key="12">
    <source>
        <dbReference type="EMBL" id="ALP41614.1"/>
    </source>
</evidence>